<feature type="transmembrane region" description="Helical" evidence="2">
    <location>
        <begin position="158"/>
        <end position="179"/>
    </location>
</feature>
<feature type="transmembrane region" description="Helical" evidence="2">
    <location>
        <begin position="35"/>
        <end position="54"/>
    </location>
</feature>
<dbReference type="Proteomes" id="UP000000768">
    <property type="component" value="Chromosome 2"/>
</dbReference>
<feature type="transmembrane region" description="Helical" evidence="2">
    <location>
        <begin position="331"/>
        <end position="356"/>
    </location>
</feature>
<dbReference type="InterPro" id="IPR007658">
    <property type="entry name" value="DUF594"/>
</dbReference>
<evidence type="ECO:0000259" key="3">
    <source>
        <dbReference type="Pfam" id="PF13968"/>
    </source>
</evidence>
<keyword evidence="2" id="KW-1133">Transmembrane helix</keyword>
<dbReference type="STRING" id="4558.A0A1W0W2L9"/>
<name>A0A1W0W2L9_SORBI</name>
<accession>A0A1W0W2L9</accession>
<dbReference type="InParanoid" id="A0A1W0W2L9"/>
<sequence length="760" mass="85519">MRPIITTGAEPGRGDLMKEPRLVPAVQELWYTWEIHSMIILSLFLQVFLFLFAGTRMRSNNGLRRLVLWLAYLSADSVATFVLGHLAIRTIEPSDQGLMPFWAPFVLVHLGGQETMTAFSMQDNELWKRHLLNLVIQAVVACYVVGKSSWPDRRLKGALVLVFVSGFLKYAGRTAYLYFACPKFLKSPLSWKLFGQGRISYEDQRENAIEYMGGVLDRLSKRSTERSRFMESYNLTTDIMAGDAPLNAVRTITLAENGKLPGMLDEFLCRDDRQNAYEHVGTLLVQCYSRLYTKGYVVESLTDGSTAPLKHKEGSSVGSGSLSKPFPVSLIVFHSLVYGASTLFPYVAIPIALVLFATANKGDPLLHGSRGRVDIMVSYLLLVGAIVLDVSSVVSLFLPNKKQWCQKLNQYNMINSAKVPYKLLSNIHFLSFDILLECGPGRDNIDLSMPMKKFILDTLLASGTRKEWNISCTRGQLALHHRKPMTTTLRALEDSVRTGVDFPRSMLVWHIATDICFHYTGHKDAATTSSYGLLKKHDYKQISRELSNYIMYLVFKCGVMLTTYSQVVHDDTIDEIAKKISLSGDHEDAAITKLLLSEEIKVEHEESKEQVETSKVKHEGEPTKQEEQDEIVQIEHEESTNDDSNDAAAKDHMKKHCQSAEALYSSPVLPRAREVARELISIKDEAERWDLIAAVWAEMLYYTAPRCGAAFHAEHLTKGEVPYQEPGMDPHFEQLPKGRSGYTLGMNLAAMFLEGNGNMR</sequence>
<evidence type="ECO:0000256" key="1">
    <source>
        <dbReference type="SAM" id="MobiDB-lite"/>
    </source>
</evidence>
<protein>
    <recommendedName>
        <fullName evidence="3">DUF4220 domain-containing protein</fullName>
    </recommendedName>
</protein>
<dbReference type="InterPro" id="IPR025315">
    <property type="entry name" value="DUF4220"/>
</dbReference>
<feature type="region of interest" description="Disordered" evidence="1">
    <location>
        <begin position="605"/>
        <end position="628"/>
    </location>
</feature>
<evidence type="ECO:0000313" key="5">
    <source>
        <dbReference type="Proteomes" id="UP000000768"/>
    </source>
</evidence>
<dbReference type="EMBL" id="CM000761">
    <property type="protein sequence ID" value="OQU88628.1"/>
    <property type="molecule type" value="Genomic_DNA"/>
</dbReference>
<gene>
    <name evidence="4" type="ORF">SORBI_3002G064600</name>
</gene>
<dbReference type="AlphaFoldDB" id="A0A1W0W2L9"/>
<dbReference type="Pfam" id="PF13968">
    <property type="entry name" value="DUF4220"/>
    <property type="match status" value="1"/>
</dbReference>
<keyword evidence="2" id="KW-0472">Membrane</keyword>
<reference evidence="4 5" key="1">
    <citation type="journal article" date="2009" name="Nature">
        <title>The Sorghum bicolor genome and the diversification of grasses.</title>
        <authorList>
            <person name="Paterson A.H."/>
            <person name="Bowers J.E."/>
            <person name="Bruggmann R."/>
            <person name="Dubchak I."/>
            <person name="Grimwood J."/>
            <person name="Gundlach H."/>
            <person name="Haberer G."/>
            <person name="Hellsten U."/>
            <person name="Mitros T."/>
            <person name="Poliakov A."/>
            <person name="Schmutz J."/>
            <person name="Spannagl M."/>
            <person name="Tang H."/>
            <person name="Wang X."/>
            <person name="Wicker T."/>
            <person name="Bharti A.K."/>
            <person name="Chapman J."/>
            <person name="Feltus F.A."/>
            <person name="Gowik U."/>
            <person name="Grigoriev I.V."/>
            <person name="Lyons E."/>
            <person name="Maher C.A."/>
            <person name="Martis M."/>
            <person name="Narechania A."/>
            <person name="Otillar R.P."/>
            <person name="Penning B.W."/>
            <person name="Salamov A.A."/>
            <person name="Wang Y."/>
            <person name="Zhang L."/>
            <person name="Carpita N.C."/>
            <person name="Freeling M."/>
            <person name="Gingle A.R."/>
            <person name="Hash C.T."/>
            <person name="Keller B."/>
            <person name="Klein P."/>
            <person name="Kresovich S."/>
            <person name="McCann M.C."/>
            <person name="Ming R."/>
            <person name="Peterson D.G."/>
            <person name="Mehboob-ur-Rahman"/>
            <person name="Ware D."/>
            <person name="Westhoff P."/>
            <person name="Mayer K.F."/>
            <person name="Messing J."/>
            <person name="Rokhsar D.S."/>
        </authorList>
    </citation>
    <scope>NUCLEOTIDE SEQUENCE [LARGE SCALE GENOMIC DNA]</scope>
    <source>
        <strain evidence="5">cv. BTx623</strain>
    </source>
</reference>
<dbReference type="Pfam" id="PF04578">
    <property type="entry name" value="DUF594"/>
    <property type="match status" value="1"/>
</dbReference>
<organism evidence="4 5">
    <name type="scientific">Sorghum bicolor</name>
    <name type="common">Sorghum</name>
    <name type="synonym">Sorghum vulgare</name>
    <dbReference type="NCBI Taxonomy" id="4558"/>
    <lineage>
        <taxon>Eukaryota</taxon>
        <taxon>Viridiplantae</taxon>
        <taxon>Streptophyta</taxon>
        <taxon>Embryophyta</taxon>
        <taxon>Tracheophyta</taxon>
        <taxon>Spermatophyta</taxon>
        <taxon>Magnoliopsida</taxon>
        <taxon>Liliopsida</taxon>
        <taxon>Poales</taxon>
        <taxon>Poaceae</taxon>
        <taxon>PACMAD clade</taxon>
        <taxon>Panicoideae</taxon>
        <taxon>Andropogonodae</taxon>
        <taxon>Andropogoneae</taxon>
        <taxon>Sorghinae</taxon>
        <taxon>Sorghum</taxon>
    </lineage>
</organism>
<feature type="compositionally biased region" description="Basic and acidic residues" evidence="1">
    <location>
        <begin position="605"/>
        <end position="626"/>
    </location>
</feature>
<dbReference type="Gramene" id="OQU88628">
    <property type="protein sequence ID" value="OQU88628"/>
    <property type="gene ID" value="SORBI_3002G064600"/>
</dbReference>
<proteinExistence type="predicted"/>
<feature type="transmembrane region" description="Helical" evidence="2">
    <location>
        <begin position="376"/>
        <end position="398"/>
    </location>
</feature>
<keyword evidence="2" id="KW-0812">Transmembrane</keyword>
<keyword evidence="5" id="KW-1185">Reference proteome</keyword>
<evidence type="ECO:0000313" key="4">
    <source>
        <dbReference type="EMBL" id="OQU88628.1"/>
    </source>
</evidence>
<reference evidence="5" key="2">
    <citation type="journal article" date="2018" name="Plant J.">
        <title>The Sorghum bicolor reference genome: improved assembly, gene annotations, a transcriptome atlas, and signatures of genome organization.</title>
        <authorList>
            <person name="McCormick R.F."/>
            <person name="Truong S.K."/>
            <person name="Sreedasyam A."/>
            <person name="Jenkins J."/>
            <person name="Shu S."/>
            <person name="Sims D."/>
            <person name="Kennedy M."/>
            <person name="Amirebrahimi M."/>
            <person name="Weers B.D."/>
            <person name="McKinley B."/>
            <person name="Mattison A."/>
            <person name="Morishige D.T."/>
            <person name="Grimwood J."/>
            <person name="Schmutz J."/>
            <person name="Mullet J.E."/>
        </authorList>
    </citation>
    <scope>NUCLEOTIDE SEQUENCE [LARGE SCALE GENOMIC DNA]</scope>
    <source>
        <strain evidence="5">cv. BTx623</strain>
    </source>
</reference>
<dbReference type="PANTHER" id="PTHR31325">
    <property type="entry name" value="OS01G0798800 PROTEIN-RELATED"/>
    <property type="match status" value="1"/>
</dbReference>
<feature type="domain" description="DUF4220" evidence="3">
    <location>
        <begin position="69"/>
        <end position="397"/>
    </location>
</feature>
<evidence type="ECO:0000256" key="2">
    <source>
        <dbReference type="SAM" id="Phobius"/>
    </source>
</evidence>
<feature type="transmembrane region" description="Helical" evidence="2">
    <location>
        <begin position="66"/>
        <end position="88"/>
    </location>
</feature>
<feature type="transmembrane region" description="Helical" evidence="2">
    <location>
        <begin position="131"/>
        <end position="146"/>
    </location>
</feature>